<comment type="caution">
    <text evidence="2">The sequence shown here is derived from an EMBL/GenBank/DDBJ whole genome shotgun (WGS) entry which is preliminary data.</text>
</comment>
<evidence type="ECO:0000256" key="1">
    <source>
        <dbReference type="SAM" id="Phobius"/>
    </source>
</evidence>
<accession>A0AAE8MIP7</accession>
<dbReference type="EMBL" id="ONZP01000512">
    <property type="protein sequence ID" value="SPJ86756.1"/>
    <property type="molecule type" value="Genomic_DNA"/>
</dbReference>
<sequence length="206" mass="23571">MAPPYQYAYGNQQQQSQQQYQPQHNAPPAYGYYSPYQAQQPAPYRRAPRQNYAVVLARQLNIGLPIAIIILSVWWSFRSQVCPSNAPVGHECSWMLWTTLPVAIVSAIWAIMMNISGRRATHSMSHIPPIVNTVVELILALGSTACFAILIYHLETYAVWNRSTEISMIVLLVILALINYILFAWSVYEMMFYRRERQNANGHIPI</sequence>
<evidence type="ECO:0000313" key="3">
    <source>
        <dbReference type="Proteomes" id="UP001187734"/>
    </source>
</evidence>
<feature type="transmembrane region" description="Helical" evidence="1">
    <location>
        <begin position="52"/>
        <end position="74"/>
    </location>
</feature>
<evidence type="ECO:0000313" key="2">
    <source>
        <dbReference type="EMBL" id="SPJ86756.1"/>
    </source>
</evidence>
<organism evidence="2 3">
    <name type="scientific">Fusarium torulosum</name>
    <dbReference type="NCBI Taxonomy" id="33205"/>
    <lineage>
        <taxon>Eukaryota</taxon>
        <taxon>Fungi</taxon>
        <taxon>Dikarya</taxon>
        <taxon>Ascomycota</taxon>
        <taxon>Pezizomycotina</taxon>
        <taxon>Sordariomycetes</taxon>
        <taxon>Hypocreomycetidae</taxon>
        <taxon>Hypocreales</taxon>
        <taxon>Nectriaceae</taxon>
        <taxon>Fusarium</taxon>
    </lineage>
</organism>
<keyword evidence="1" id="KW-0472">Membrane</keyword>
<feature type="transmembrane region" description="Helical" evidence="1">
    <location>
        <begin position="94"/>
        <end position="113"/>
    </location>
</feature>
<dbReference type="Proteomes" id="UP001187734">
    <property type="component" value="Unassembled WGS sequence"/>
</dbReference>
<gene>
    <name evidence="2" type="ORF">FTOL_11781</name>
</gene>
<dbReference type="AlphaFoldDB" id="A0AAE8MIP7"/>
<protein>
    <submittedName>
        <fullName evidence="2">Uncharacterized protein</fullName>
    </submittedName>
</protein>
<proteinExistence type="predicted"/>
<feature type="transmembrane region" description="Helical" evidence="1">
    <location>
        <begin position="166"/>
        <end position="188"/>
    </location>
</feature>
<feature type="transmembrane region" description="Helical" evidence="1">
    <location>
        <begin position="134"/>
        <end position="154"/>
    </location>
</feature>
<reference evidence="2" key="1">
    <citation type="submission" date="2018-03" db="EMBL/GenBank/DDBJ databases">
        <authorList>
            <person name="Guldener U."/>
        </authorList>
    </citation>
    <scope>NUCLEOTIDE SEQUENCE</scope>
</reference>
<keyword evidence="1" id="KW-1133">Transmembrane helix</keyword>
<keyword evidence="1" id="KW-0812">Transmembrane</keyword>
<keyword evidence="3" id="KW-1185">Reference proteome</keyword>
<name>A0AAE8MIP7_9HYPO</name>